<dbReference type="Pfam" id="PF02255">
    <property type="entry name" value="PTS_IIA"/>
    <property type="match status" value="1"/>
</dbReference>
<dbReference type="Proteomes" id="UP000886856">
    <property type="component" value="Unassembled WGS sequence"/>
</dbReference>
<dbReference type="Gene3D" id="1.20.58.80">
    <property type="entry name" value="Phosphotransferase system, lactose/cellobiose-type IIA subunit"/>
    <property type="match status" value="1"/>
</dbReference>
<dbReference type="SUPFAM" id="SSF46973">
    <property type="entry name" value="Enzyme IIa from lactose specific PTS, IIa-lac"/>
    <property type="match status" value="1"/>
</dbReference>
<keyword evidence="2" id="KW-0762">Sugar transport</keyword>
<dbReference type="InterPro" id="IPR036542">
    <property type="entry name" value="PTS_IIA_lac/cel_sf"/>
</dbReference>
<evidence type="ECO:0000313" key="6">
    <source>
        <dbReference type="Proteomes" id="UP000886856"/>
    </source>
</evidence>
<organism evidence="5 6">
    <name type="scientific">Candidatus Jeotgalibaca merdavium</name>
    <dbReference type="NCBI Taxonomy" id="2838627"/>
    <lineage>
        <taxon>Bacteria</taxon>
        <taxon>Bacillati</taxon>
        <taxon>Bacillota</taxon>
        <taxon>Bacilli</taxon>
        <taxon>Lactobacillales</taxon>
        <taxon>Carnobacteriaceae</taxon>
        <taxon>Jeotgalibaca</taxon>
    </lineage>
</organism>
<dbReference type="InterPro" id="IPR003188">
    <property type="entry name" value="PTS_IIA_lac/cel"/>
</dbReference>
<dbReference type="PANTHER" id="PTHR34382">
    <property type="entry name" value="PTS SYSTEM N,N'-DIACETYLCHITOBIOSE-SPECIFIC EIIA COMPONENT"/>
    <property type="match status" value="1"/>
</dbReference>
<accession>A0A9D2HXL6</accession>
<proteinExistence type="predicted"/>
<evidence type="ECO:0000256" key="1">
    <source>
        <dbReference type="ARBA" id="ARBA00022448"/>
    </source>
</evidence>
<dbReference type="EMBL" id="DWYW01000030">
    <property type="protein sequence ID" value="HJA89451.1"/>
    <property type="molecule type" value="Genomic_DNA"/>
</dbReference>
<dbReference type="GO" id="GO:0016740">
    <property type="term" value="F:transferase activity"/>
    <property type="evidence" value="ECO:0007669"/>
    <property type="project" value="UniProtKB-KW"/>
</dbReference>
<dbReference type="AlphaFoldDB" id="A0A9D2HXL6"/>
<keyword evidence="1" id="KW-0813">Transport</keyword>
<keyword evidence="3" id="KW-0808">Transferase</keyword>
<reference evidence="5" key="1">
    <citation type="journal article" date="2021" name="PeerJ">
        <title>Extensive microbial diversity within the chicken gut microbiome revealed by metagenomics and culture.</title>
        <authorList>
            <person name="Gilroy R."/>
            <person name="Ravi A."/>
            <person name="Getino M."/>
            <person name="Pursley I."/>
            <person name="Horton D.L."/>
            <person name="Alikhan N.F."/>
            <person name="Baker D."/>
            <person name="Gharbi K."/>
            <person name="Hall N."/>
            <person name="Watson M."/>
            <person name="Adriaenssens E.M."/>
            <person name="Foster-Nyarko E."/>
            <person name="Jarju S."/>
            <person name="Secka A."/>
            <person name="Antonio M."/>
            <person name="Oren A."/>
            <person name="Chaudhuri R.R."/>
            <person name="La Ragione R."/>
            <person name="Hildebrand F."/>
            <person name="Pallen M.J."/>
        </authorList>
    </citation>
    <scope>NUCLEOTIDE SEQUENCE</scope>
    <source>
        <strain evidence="5">CHK171-505</strain>
    </source>
</reference>
<sequence length="51" mass="5830">AHTSLIQKEAAGEKVELSLIIMHAEDQLMSTETTKLLIEEMIEMFKQLNNK</sequence>
<keyword evidence="4" id="KW-0598">Phosphotransferase system</keyword>
<comment type="caution">
    <text evidence="5">The sequence shown here is derived from an EMBL/GenBank/DDBJ whole genome shotgun (WGS) entry which is preliminary data.</text>
</comment>
<evidence type="ECO:0000313" key="5">
    <source>
        <dbReference type="EMBL" id="HJA89451.1"/>
    </source>
</evidence>
<name>A0A9D2HXL6_9LACT</name>
<evidence type="ECO:0000256" key="4">
    <source>
        <dbReference type="ARBA" id="ARBA00022683"/>
    </source>
</evidence>
<evidence type="ECO:0000256" key="2">
    <source>
        <dbReference type="ARBA" id="ARBA00022597"/>
    </source>
</evidence>
<dbReference type="GO" id="GO:0009401">
    <property type="term" value="P:phosphoenolpyruvate-dependent sugar phosphotransferase system"/>
    <property type="evidence" value="ECO:0007669"/>
    <property type="project" value="UniProtKB-KW"/>
</dbReference>
<feature type="non-terminal residue" evidence="5">
    <location>
        <position position="1"/>
    </location>
</feature>
<gene>
    <name evidence="5" type="ORF">H9948_01560</name>
</gene>
<reference evidence="5" key="2">
    <citation type="submission" date="2021-04" db="EMBL/GenBank/DDBJ databases">
        <authorList>
            <person name="Gilroy R."/>
        </authorList>
    </citation>
    <scope>NUCLEOTIDE SEQUENCE</scope>
    <source>
        <strain evidence="5">CHK171-505</strain>
    </source>
</reference>
<dbReference type="PANTHER" id="PTHR34382:SF10">
    <property type="entry name" value="PTS SYSTEM OLIGO-BETA-MANNOSIDE-SPECIFIC EIIA COMPONENT"/>
    <property type="match status" value="1"/>
</dbReference>
<evidence type="ECO:0000256" key="3">
    <source>
        <dbReference type="ARBA" id="ARBA00022679"/>
    </source>
</evidence>
<protein>
    <submittedName>
        <fullName evidence="5">PTS lactose/cellobiose transporter subunit IIA</fullName>
    </submittedName>
</protein>